<feature type="transmembrane region" description="Helical" evidence="1">
    <location>
        <begin position="41"/>
        <end position="57"/>
    </location>
</feature>
<dbReference type="RefSeq" id="WP_119764335.1">
    <property type="nucleotide sequence ID" value="NZ_QYUJ01000014.1"/>
</dbReference>
<organism evidence="2 3">
    <name type="scientific">Deinococcus cavernae</name>
    <dbReference type="NCBI Taxonomy" id="2320857"/>
    <lineage>
        <taxon>Bacteria</taxon>
        <taxon>Thermotogati</taxon>
        <taxon>Deinococcota</taxon>
        <taxon>Deinococci</taxon>
        <taxon>Deinococcales</taxon>
        <taxon>Deinococcaceae</taxon>
        <taxon>Deinococcus</taxon>
    </lineage>
</organism>
<keyword evidence="1" id="KW-1133">Transmembrane helix</keyword>
<gene>
    <name evidence="2" type="ORF">D3875_12945</name>
</gene>
<accession>A0A418V8A2</accession>
<keyword evidence="1" id="KW-0812">Transmembrane</keyword>
<evidence type="ECO:0000313" key="2">
    <source>
        <dbReference type="EMBL" id="RJF72320.1"/>
    </source>
</evidence>
<keyword evidence="1" id="KW-0472">Membrane</keyword>
<keyword evidence="3" id="KW-1185">Reference proteome</keyword>
<sequence length="104" mass="11281">MLSILLLFACLLAVVISGVQHGRKATLARHEDNRRKFMDALTVHGCITALTVLYGVFASAGTLWIVVMLLGSLAGLGVGYWAIRQVTPEDLKDELLSTDAILEK</sequence>
<protein>
    <submittedName>
        <fullName evidence="2">Uncharacterized protein</fullName>
    </submittedName>
</protein>
<evidence type="ECO:0000256" key="1">
    <source>
        <dbReference type="SAM" id="Phobius"/>
    </source>
</evidence>
<dbReference type="AlphaFoldDB" id="A0A418V8A2"/>
<feature type="transmembrane region" description="Helical" evidence="1">
    <location>
        <begin position="64"/>
        <end position="83"/>
    </location>
</feature>
<comment type="caution">
    <text evidence="2">The sequence shown here is derived from an EMBL/GenBank/DDBJ whole genome shotgun (WGS) entry which is preliminary data.</text>
</comment>
<evidence type="ECO:0000313" key="3">
    <source>
        <dbReference type="Proteomes" id="UP000286287"/>
    </source>
</evidence>
<reference evidence="2 3" key="1">
    <citation type="submission" date="2018-09" db="EMBL/GenBank/DDBJ databases">
        <authorList>
            <person name="Zhu H."/>
        </authorList>
    </citation>
    <scope>NUCLEOTIDE SEQUENCE [LARGE SCALE GENOMIC DNA]</scope>
    <source>
        <strain evidence="2 3">K2S05-167</strain>
    </source>
</reference>
<name>A0A418V8A2_9DEIO</name>
<dbReference type="Proteomes" id="UP000286287">
    <property type="component" value="Unassembled WGS sequence"/>
</dbReference>
<dbReference type="EMBL" id="QYUJ01000014">
    <property type="protein sequence ID" value="RJF72320.1"/>
    <property type="molecule type" value="Genomic_DNA"/>
</dbReference>
<proteinExistence type="predicted"/>